<dbReference type="EMBL" id="JACGWK010001790">
    <property type="protein sequence ID" value="KAL0282752.1"/>
    <property type="molecule type" value="Genomic_DNA"/>
</dbReference>
<dbReference type="Pfam" id="PF13456">
    <property type="entry name" value="RVT_3"/>
    <property type="match status" value="1"/>
</dbReference>
<dbReference type="InterPro" id="IPR012337">
    <property type="entry name" value="RNaseH-like_sf"/>
</dbReference>
<feature type="domain" description="RNase H type-1" evidence="1">
    <location>
        <begin position="1"/>
        <end position="74"/>
    </location>
</feature>
<name>A0AAW2ILA6_9LAMI</name>
<accession>A0AAW2ILA6</accession>
<dbReference type="InterPro" id="IPR036397">
    <property type="entry name" value="RNaseH_sf"/>
</dbReference>
<dbReference type="Gene3D" id="3.30.420.10">
    <property type="entry name" value="Ribonuclease H-like superfamily/Ribonuclease H"/>
    <property type="match status" value="1"/>
</dbReference>
<gene>
    <name evidence="2" type="ORF">Sangu_2478900</name>
</gene>
<dbReference type="SUPFAM" id="SSF53098">
    <property type="entry name" value="Ribonuclease H-like"/>
    <property type="match status" value="1"/>
</dbReference>
<dbReference type="AlphaFoldDB" id="A0AAW2ILA6"/>
<comment type="caution">
    <text evidence="2">The sequence shown here is derived from an EMBL/GenBank/DDBJ whole genome shotgun (WGS) entry which is preliminary data.</text>
</comment>
<dbReference type="GO" id="GO:0003676">
    <property type="term" value="F:nucleic acid binding"/>
    <property type="evidence" value="ECO:0007669"/>
    <property type="project" value="InterPro"/>
</dbReference>
<sequence length="110" mass="12449">MGLEIAVDAKQPPLKVYGDSQLVVNQLFGLYEVIKPELLPYHNYAKRLNGWLGDVELEHLSRKDNKQADALAKIASILSMTHKEARLPICKSWVIPPIFSDDADDTFQEE</sequence>
<protein>
    <recommendedName>
        <fullName evidence="1">RNase H type-1 domain-containing protein</fullName>
    </recommendedName>
</protein>
<evidence type="ECO:0000313" key="2">
    <source>
        <dbReference type="EMBL" id="KAL0282752.1"/>
    </source>
</evidence>
<dbReference type="PANTHER" id="PTHR48475:SF1">
    <property type="entry name" value="RNASE H TYPE-1 DOMAIN-CONTAINING PROTEIN"/>
    <property type="match status" value="1"/>
</dbReference>
<dbReference type="InterPro" id="IPR002156">
    <property type="entry name" value="RNaseH_domain"/>
</dbReference>
<proteinExistence type="predicted"/>
<organism evidence="2">
    <name type="scientific">Sesamum angustifolium</name>
    <dbReference type="NCBI Taxonomy" id="2727405"/>
    <lineage>
        <taxon>Eukaryota</taxon>
        <taxon>Viridiplantae</taxon>
        <taxon>Streptophyta</taxon>
        <taxon>Embryophyta</taxon>
        <taxon>Tracheophyta</taxon>
        <taxon>Spermatophyta</taxon>
        <taxon>Magnoliopsida</taxon>
        <taxon>eudicotyledons</taxon>
        <taxon>Gunneridae</taxon>
        <taxon>Pentapetalae</taxon>
        <taxon>asterids</taxon>
        <taxon>lamiids</taxon>
        <taxon>Lamiales</taxon>
        <taxon>Pedaliaceae</taxon>
        <taxon>Sesamum</taxon>
    </lineage>
</organism>
<reference evidence="2" key="1">
    <citation type="submission" date="2020-06" db="EMBL/GenBank/DDBJ databases">
        <authorList>
            <person name="Li T."/>
            <person name="Hu X."/>
            <person name="Zhang T."/>
            <person name="Song X."/>
            <person name="Zhang H."/>
            <person name="Dai N."/>
            <person name="Sheng W."/>
            <person name="Hou X."/>
            <person name="Wei L."/>
        </authorList>
    </citation>
    <scope>NUCLEOTIDE SEQUENCE</scope>
    <source>
        <strain evidence="2">G01</strain>
        <tissue evidence="2">Leaf</tissue>
    </source>
</reference>
<dbReference type="PANTHER" id="PTHR48475">
    <property type="entry name" value="RIBONUCLEASE H"/>
    <property type="match status" value="1"/>
</dbReference>
<reference evidence="2" key="2">
    <citation type="journal article" date="2024" name="Plant">
        <title>Genomic evolution and insights into agronomic trait innovations of Sesamum species.</title>
        <authorList>
            <person name="Miao H."/>
            <person name="Wang L."/>
            <person name="Qu L."/>
            <person name="Liu H."/>
            <person name="Sun Y."/>
            <person name="Le M."/>
            <person name="Wang Q."/>
            <person name="Wei S."/>
            <person name="Zheng Y."/>
            <person name="Lin W."/>
            <person name="Duan Y."/>
            <person name="Cao H."/>
            <person name="Xiong S."/>
            <person name="Wang X."/>
            <person name="Wei L."/>
            <person name="Li C."/>
            <person name="Ma Q."/>
            <person name="Ju M."/>
            <person name="Zhao R."/>
            <person name="Li G."/>
            <person name="Mu C."/>
            <person name="Tian Q."/>
            <person name="Mei H."/>
            <person name="Zhang T."/>
            <person name="Gao T."/>
            <person name="Zhang H."/>
        </authorList>
    </citation>
    <scope>NUCLEOTIDE SEQUENCE</scope>
    <source>
        <strain evidence="2">G01</strain>
    </source>
</reference>
<dbReference type="GO" id="GO:0004523">
    <property type="term" value="F:RNA-DNA hybrid ribonuclease activity"/>
    <property type="evidence" value="ECO:0007669"/>
    <property type="project" value="InterPro"/>
</dbReference>
<evidence type="ECO:0000259" key="1">
    <source>
        <dbReference type="Pfam" id="PF13456"/>
    </source>
</evidence>